<protein>
    <recommendedName>
        <fullName evidence="2">NACHT domain-containing protein</fullName>
    </recommendedName>
</protein>
<evidence type="ECO:0000256" key="1">
    <source>
        <dbReference type="SAM" id="Phobius"/>
    </source>
</evidence>
<dbReference type="InterPro" id="IPR007111">
    <property type="entry name" value="NACHT_NTPase"/>
</dbReference>
<feature type="transmembrane region" description="Helical" evidence="1">
    <location>
        <begin position="762"/>
        <end position="782"/>
    </location>
</feature>
<dbReference type="EMBL" id="CAQL01000669">
    <property type="protein sequence ID" value="CCQ56667.1"/>
    <property type="molecule type" value="Genomic_DNA"/>
</dbReference>
<reference evidence="3 4" key="2">
    <citation type="submission" date="2013-09" db="EMBL/GenBank/DDBJ databases">
        <title>Whole genome comparison of six Crocosphaera watsonii strains with differing phenotypes.</title>
        <authorList>
            <person name="Bench S.R."/>
            <person name="Heller P."/>
            <person name="Frank I."/>
            <person name="Arciniega M."/>
            <person name="Shilova I.N."/>
            <person name="Zehr J.P."/>
        </authorList>
    </citation>
    <scope>NUCLEOTIDE SEQUENCE [LARGE SCALE GENOMIC DNA]</scope>
    <source>
        <strain evidence="3 4">WH 0005</strain>
    </source>
</reference>
<name>T2IV59_CROWT</name>
<dbReference type="RefSeq" id="WP_021833263.1">
    <property type="nucleotide sequence ID" value="NZ_CAQL01000669.1"/>
</dbReference>
<accession>T2IV59</accession>
<dbReference type="Pfam" id="PF12770">
    <property type="entry name" value="CHAT"/>
    <property type="match status" value="1"/>
</dbReference>
<dbReference type="Pfam" id="PF05729">
    <property type="entry name" value="NACHT"/>
    <property type="match status" value="1"/>
</dbReference>
<dbReference type="InterPro" id="IPR024983">
    <property type="entry name" value="CHAT_dom"/>
</dbReference>
<feature type="transmembrane region" description="Helical" evidence="1">
    <location>
        <begin position="805"/>
        <end position="825"/>
    </location>
</feature>
<feature type="transmembrane region" description="Helical" evidence="1">
    <location>
        <begin position="720"/>
        <end position="741"/>
    </location>
</feature>
<keyword evidence="1" id="KW-0812">Transmembrane</keyword>
<sequence>MKTILILAANPRKDLDLRREIHSLKSVIERSQSQDKFEVKIGSGVSSEAIQRLFLEHKPSIVHFCGHGAGKDGLVFEDNENTEKLVSNEALADLFNIFANQVECVLLNACYSDIQATEISHHINYVIGMKQAIRDDAAIVFARGFYEALGYGKSIEDAYNLGCNAIQIQLGNQDNYSSNTSATDRKFINRKLISQSLPEYLKPQLKMKSTLTPFPDEQELTNSTSLPDVSELVEDEIKRKKYREDIKADFYLGRNNANQVQLLTQQEYRWRQVLLRKVKDSWIKGVLEKSLFNQVLFEQEITHHPDEVERPFSGFEESVIKSEQSFEFIQASDIFEGMGVGRTLLILGEPGTGKTLSMLKLGERLIKKAEKDLSLQIPVVFNLSSWAIKRKKIANWLVEELKDKYQVSKALGKQWIEQEALILLLDGLDEVKADYRNDCVKALNQFLDKYGITETVVCCRVQDYKVLSERLKLRNAICIQPLSSEYINWYLEDVGKPLLGLKQLLQRDKELEEFARTPLIFHVMNITYQGYSLEALSEQMSVKSERYKKLFDNYINQMFARKLYTQNYPSEQAQPWLIWLAQRMVQNSQSTFLIEQMQPSFFQTKPQQLRFRLESGIITGLIVVLIYVMIYMLVDLLFVELYGMFGDVLPYLLMGGFLFGVVGNIDTIETLKWSWKKARSSSIVGLIVGPVIHSISLLIDVVFYDIGSLYDLHTYITENLLIGGLLSSTSFGLFFGLIGGLRGPKIQEKEKLYPNNGIWKSARNTMFLGLASGLIIILVYILGELQSVGLEATFINITTRTSEPLSSMLIGILIGGLIGGGSACLKHFALRRLLHGMGYLPWNYAKFLDYATERLFMQKVGGGYIFIHRMLMEHFANMKLD</sequence>
<dbReference type="AlphaFoldDB" id="T2IV59"/>
<reference evidence="3 4" key="1">
    <citation type="submission" date="2013-01" db="EMBL/GenBank/DDBJ databases">
        <authorList>
            <person name="Bench S."/>
        </authorList>
    </citation>
    <scope>NUCLEOTIDE SEQUENCE [LARGE SCALE GENOMIC DNA]</scope>
    <source>
        <strain evidence="3 4">WH 0005</strain>
    </source>
</reference>
<comment type="caution">
    <text evidence="3">The sequence shown here is derived from an EMBL/GenBank/DDBJ whole genome shotgun (WGS) entry which is preliminary data.</text>
</comment>
<dbReference type="Gene3D" id="3.40.50.300">
    <property type="entry name" value="P-loop containing nucleotide triphosphate hydrolases"/>
    <property type="match status" value="1"/>
</dbReference>
<dbReference type="Proteomes" id="UP000017981">
    <property type="component" value="Unassembled WGS sequence"/>
</dbReference>
<organism evidence="3 4">
    <name type="scientific">Crocosphaera watsonii WH 0005</name>
    <dbReference type="NCBI Taxonomy" id="423472"/>
    <lineage>
        <taxon>Bacteria</taxon>
        <taxon>Bacillati</taxon>
        <taxon>Cyanobacteriota</taxon>
        <taxon>Cyanophyceae</taxon>
        <taxon>Oscillatoriophycideae</taxon>
        <taxon>Chroococcales</taxon>
        <taxon>Aphanothecaceae</taxon>
        <taxon>Crocosphaera</taxon>
    </lineage>
</organism>
<gene>
    <name evidence="3" type="ORF">CWATWH0005_3048</name>
</gene>
<dbReference type="SUPFAM" id="SSF52540">
    <property type="entry name" value="P-loop containing nucleoside triphosphate hydrolases"/>
    <property type="match status" value="1"/>
</dbReference>
<evidence type="ECO:0000259" key="2">
    <source>
        <dbReference type="PROSITE" id="PS50837"/>
    </source>
</evidence>
<dbReference type="PROSITE" id="PS50837">
    <property type="entry name" value="NACHT"/>
    <property type="match status" value="1"/>
</dbReference>
<feature type="domain" description="NACHT" evidence="2">
    <location>
        <begin position="342"/>
        <end position="449"/>
    </location>
</feature>
<feature type="transmembrane region" description="Helical" evidence="1">
    <location>
        <begin position="683"/>
        <end position="704"/>
    </location>
</feature>
<feature type="transmembrane region" description="Helical" evidence="1">
    <location>
        <begin position="617"/>
        <end position="639"/>
    </location>
</feature>
<evidence type="ECO:0000313" key="4">
    <source>
        <dbReference type="Proteomes" id="UP000017981"/>
    </source>
</evidence>
<dbReference type="InterPro" id="IPR027417">
    <property type="entry name" value="P-loop_NTPase"/>
</dbReference>
<evidence type="ECO:0000313" key="3">
    <source>
        <dbReference type="EMBL" id="CCQ56667.1"/>
    </source>
</evidence>
<keyword evidence="1" id="KW-0472">Membrane</keyword>
<proteinExistence type="predicted"/>
<keyword evidence="1" id="KW-1133">Transmembrane helix</keyword>